<keyword evidence="1" id="KW-0119">Carbohydrate metabolism</keyword>
<evidence type="ECO:0000259" key="2">
    <source>
        <dbReference type="Pfam" id="PF01261"/>
    </source>
</evidence>
<sequence>MTPPALSVQLYSVNAPLTADLEGTLAQVAAAGFTNVEAFFFVERAAELRAAFDAAGLRAPTGHASFLSDSLTVGDQVIELPSLETVFAAAKTLGVDVLIDPFVAPERWASVEEITATAERINGVARQAAEHGLRIGYHNHAHEFAHSFDGVSGYEVFAGLLDPAVLLEVDVFWAAVAGEDVPALLRRLGDRVVAIHAKDGILPEPGTRAADARIDPEKLNQRPAGEGDVPLAEILAAAPSAEYAIVEFDHYDGDIFEGIAASARHLETLGVK</sequence>
<dbReference type="AlphaFoldDB" id="A0A4Q2MAG0"/>
<dbReference type="Gene3D" id="3.20.20.150">
    <property type="entry name" value="Divalent-metal-dependent TIM barrel enzymes"/>
    <property type="match status" value="1"/>
</dbReference>
<reference evidence="3 6" key="2">
    <citation type="submission" date="2020-07" db="EMBL/GenBank/DDBJ databases">
        <title>Sequencing the genomes of 1000 actinobacteria strains.</title>
        <authorList>
            <person name="Klenk H.-P."/>
        </authorList>
    </citation>
    <scope>NUCLEOTIDE SEQUENCE [LARGE SCALE GENOMIC DNA]</scope>
    <source>
        <strain evidence="3 6">DSM 23870</strain>
    </source>
</reference>
<organism evidence="4 5">
    <name type="scientific">Agromyces atrinae</name>
    <dbReference type="NCBI Taxonomy" id="592376"/>
    <lineage>
        <taxon>Bacteria</taxon>
        <taxon>Bacillati</taxon>
        <taxon>Actinomycetota</taxon>
        <taxon>Actinomycetes</taxon>
        <taxon>Micrococcales</taxon>
        <taxon>Microbacteriaceae</taxon>
        <taxon>Agromyces</taxon>
    </lineage>
</organism>
<dbReference type="RefSeq" id="WP_129173807.1">
    <property type="nucleotide sequence ID" value="NZ_JACCBI010000001.1"/>
</dbReference>
<name>A0A4Q2MAG0_9MICO</name>
<accession>A0A4Q2MAG0</accession>
<evidence type="ECO:0000313" key="6">
    <source>
        <dbReference type="Proteomes" id="UP000581087"/>
    </source>
</evidence>
<dbReference type="PANTHER" id="PTHR12110:SF41">
    <property type="entry name" value="INOSOSE DEHYDRATASE"/>
    <property type="match status" value="1"/>
</dbReference>
<dbReference type="Proteomes" id="UP000581087">
    <property type="component" value="Unassembled WGS sequence"/>
</dbReference>
<evidence type="ECO:0000313" key="5">
    <source>
        <dbReference type="Proteomes" id="UP000292686"/>
    </source>
</evidence>
<gene>
    <name evidence="3" type="ORF">BJ972_001723</name>
    <name evidence="4" type="ORF">ESP50_07825</name>
</gene>
<protein>
    <submittedName>
        <fullName evidence="4">Sugar phosphate isomerase/epimerase</fullName>
    </submittedName>
</protein>
<dbReference type="Proteomes" id="UP000292686">
    <property type="component" value="Unassembled WGS sequence"/>
</dbReference>
<dbReference type="EMBL" id="JACCBI010000001">
    <property type="protein sequence ID" value="NYD67204.1"/>
    <property type="molecule type" value="Genomic_DNA"/>
</dbReference>
<dbReference type="InterPro" id="IPR036237">
    <property type="entry name" value="Xyl_isomerase-like_sf"/>
</dbReference>
<dbReference type="EMBL" id="SDPM01000003">
    <property type="protein sequence ID" value="RXZ86962.1"/>
    <property type="molecule type" value="Genomic_DNA"/>
</dbReference>
<dbReference type="SUPFAM" id="SSF51658">
    <property type="entry name" value="Xylose isomerase-like"/>
    <property type="match status" value="1"/>
</dbReference>
<dbReference type="GO" id="GO:0016853">
    <property type="term" value="F:isomerase activity"/>
    <property type="evidence" value="ECO:0007669"/>
    <property type="project" value="UniProtKB-KW"/>
</dbReference>
<keyword evidence="4" id="KW-0413">Isomerase</keyword>
<dbReference type="InterPro" id="IPR050312">
    <property type="entry name" value="IolE/XylAMocC-like"/>
</dbReference>
<reference evidence="4 5" key="1">
    <citation type="submission" date="2019-01" db="EMBL/GenBank/DDBJ databases">
        <title>Agromyces.</title>
        <authorList>
            <person name="Li J."/>
        </authorList>
    </citation>
    <scope>NUCLEOTIDE SEQUENCE [LARGE SCALE GENOMIC DNA]</scope>
    <source>
        <strain evidence="4 5">DSM 23870</strain>
    </source>
</reference>
<comment type="caution">
    <text evidence="4">The sequence shown here is derived from an EMBL/GenBank/DDBJ whole genome shotgun (WGS) entry which is preliminary data.</text>
</comment>
<evidence type="ECO:0000313" key="3">
    <source>
        <dbReference type="EMBL" id="NYD67204.1"/>
    </source>
</evidence>
<dbReference type="PANTHER" id="PTHR12110">
    <property type="entry name" value="HYDROXYPYRUVATE ISOMERASE"/>
    <property type="match status" value="1"/>
</dbReference>
<evidence type="ECO:0000313" key="4">
    <source>
        <dbReference type="EMBL" id="RXZ86962.1"/>
    </source>
</evidence>
<feature type="domain" description="Xylose isomerase-like TIM barrel" evidence="2">
    <location>
        <begin position="25"/>
        <end position="266"/>
    </location>
</feature>
<dbReference type="Pfam" id="PF01261">
    <property type="entry name" value="AP_endonuc_2"/>
    <property type="match status" value="1"/>
</dbReference>
<dbReference type="OrthoDB" id="5182842at2"/>
<proteinExistence type="predicted"/>
<dbReference type="InterPro" id="IPR013022">
    <property type="entry name" value="Xyl_isomerase-like_TIM-brl"/>
</dbReference>
<evidence type="ECO:0000256" key="1">
    <source>
        <dbReference type="ARBA" id="ARBA00023277"/>
    </source>
</evidence>
<keyword evidence="5" id="KW-1185">Reference proteome</keyword>